<evidence type="ECO:0000313" key="5">
    <source>
        <dbReference type="Proteomes" id="UP000639973"/>
    </source>
</evidence>
<dbReference type="Gene3D" id="3.40.630.40">
    <property type="entry name" value="Zn-dependent exopeptidases"/>
    <property type="match status" value="1"/>
</dbReference>
<feature type="signal peptide" evidence="2">
    <location>
        <begin position="1"/>
        <end position="21"/>
    </location>
</feature>
<keyword evidence="5" id="KW-1185">Reference proteome</keyword>
<keyword evidence="2" id="KW-0732">Signal</keyword>
<evidence type="ECO:0000313" key="4">
    <source>
        <dbReference type="EMBL" id="GGL81450.1"/>
    </source>
</evidence>
<evidence type="ECO:0000256" key="2">
    <source>
        <dbReference type="SAM" id="SignalP"/>
    </source>
</evidence>
<feature type="domain" description="MurNAc-LAA" evidence="3">
    <location>
        <begin position="521"/>
        <end position="636"/>
    </location>
</feature>
<feature type="chain" id="PRO_5045597486" evidence="2">
    <location>
        <begin position="22"/>
        <end position="648"/>
    </location>
</feature>
<dbReference type="SMART" id="SM00646">
    <property type="entry name" value="Ami_3"/>
    <property type="match status" value="1"/>
</dbReference>
<accession>A0ABQ2G9L2</accession>
<evidence type="ECO:0000259" key="3">
    <source>
        <dbReference type="SMART" id="SM00646"/>
    </source>
</evidence>
<proteinExistence type="predicted"/>
<sequence>MRSRRVLLALAALSLACAARAALDVFVAYPENGHRVAFGHVILEGSVTPGASLTVDGRSVNVGPDGLFMEWWPLKPGINDLRLVARQEGQSGVTVLKVIRTVAQAAAARPTVIDAQSVQPKAVREFWDLAGDSPAERSVELSFQGSPGGRAAYRLGRAAPAPMREGPAGTYRATFVVPTAAQFQQAIFTFTLTGQDGKTVTAVAPGRLSTGGGARLGTQKPGSVEGLGLNQSNLAVTTLEGRALVYPRGGMTFVLMGRQGGDVRARLAPGVSALITAEQLIVSPGAAAQAAGGAITLDRPALPELPAGPPMLEPAEGVPTLPPEEIPPVPAPAVGVTLGPVSVPRREAEPIPVAPVADLRVRIPLGGVRLPFRLEQEEGGRRLAVTLYGPFAQPLTVLEDRDPLLGGVEVRPLALGVTRVALNLNGTQAWGFTANYDGPDLVLSVRRPPVLNPARPLEGRTITLDAGHGGSQNGGAGSLRVPEKALMLPITLRAAEVLRSLGANVNLTRISDITVGLYERGLSAEASGSDLLVSIHANALPDGRDPRGVRGPEIYFTHPQAAALAGSILGQLRARLPDLGPGAGLKPGADLALTRPTTQISLLVETAYLTDAGNLRALGSPEGRERFAQAIAAGIAEFYAGQVGKAAG</sequence>
<dbReference type="InterPro" id="IPR050695">
    <property type="entry name" value="N-acetylmuramoyl_amidase_3"/>
</dbReference>
<dbReference type="InterPro" id="IPR002508">
    <property type="entry name" value="MurNAc-LAA_cat"/>
</dbReference>
<dbReference type="Pfam" id="PF01520">
    <property type="entry name" value="Amidase_3"/>
    <property type="match status" value="1"/>
</dbReference>
<dbReference type="EMBL" id="BMOL01000007">
    <property type="protein sequence ID" value="GGL81450.1"/>
    <property type="molecule type" value="Genomic_DNA"/>
</dbReference>
<evidence type="ECO:0000256" key="1">
    <source>
        <dbReference type="ARBA" id="ARBA00022801"/>
    </source>
</evidence>
<dbReference type="PANTHER" id="PTHR30404">
    <property type="entry name" value="N-ACETYLMURAMOYL-L-ALANINE AMIDASE"/>
    <property type="match status" value="1"/>
</dbReference>
<dbReference type="RefSeq" id="WP_188971273.1">
    <property type="nucleotide sequence ID" value="NZ_BMOL01000007.1"/>
</dbReference>
<name>A0ABQ2G9L2_9DEIO</name>
<protein>
    <submittedName>
        <fullName evidence="4">N-acetylmuramoyl-L-alanine amidase</fullName>
    </submittedName>
</protein>
<keyword evidence="1" id="KW-0378">Hydrolase</keyword>
<dbReference type="Proteomes" id="UP000639973">
    <property type="component" value="Unassembled WGS sequence"/>
</dbReference>
<reference evidence="5" key="1">
    <citation type="journal article" date="2019" name="Int. J. Syst. Evol. Microbiol.">
        <title>The Global Catalogue of Microorganisms (GCM) 10K type strain sequencing project: providing services to taxonomists for standard genome sequencing and annotation.</title>
        <authorList>
            <consortium name="The Broad Institute Genomics Platform"/>
            <consortium name="The Broad Institute Genome Sequencing Center for Infectious Disease"/>
            <person name="Wu L."/>
            <person name="Ma J."/>
        </authorList>
    </citation>
    <scope>NUCLEOTIDE SEQUENCE [LARGE SCALE GENOMIC DNA]</scope>
    <source>
        <strain evidence="5">JCM 15442</strain>
    </source>
</reference>
<gene>
    <name evidence="4" type="ORF">GCM10010840_19030</name>
</gene>
<dbReference type="SUPFAM" id="SSF53187">
    <property type="entry name" value="Zn-dependent exopeptidases"/>
    <property type="match status" value="1"/>
</dbReference>
<organism evidence="4 5">
    <name type="scientific">Deinococcus aerolatus</name>
    <dbReference type="NCBI Taxonomy" id="522487"/>
    <lineage>
        <taxon>Bacteria</taxon>
        <taxon>Thermotogati</taxon>
        <taxon>Deinococcota</taxon>
        <taxon>Deinococci</taxon>
        <taxon>Deinococcales</taxon>
        <taxon>Deinococcaceae</taxon>
        <taxon>Deinococcus</taxon>
    </lineage>
</organism>
<dbReference type="PROSITE" id="PS51257">
    <property type="entry name" value="PROKAR_LIPOPROTEIN"/>
    <property type="match status" value="1"/>
</dbReference>
<dbReference type="CDD" id="cd02696">
    <property type="entry name" value="MurNAc-LAA"/>
    <property type="match status" value="1"/>
</dbReference>
<comment type="caution">
    <text evidence="4">The sequence shown here is derived from an EMBL/GenBank/DDBJ whole genome shotgun (WGS) entry which is preliminary data.</text>
</comment>
<dbReference type="PANTHER" id="PTHR30404:SF0">
    <property type="entry name" value="N-ACETYLMURAMOYL-L-ALANINE AMIDASE AMIC"/>
    <property type="match status" value="1"/>
</dbReference>